<feature type="transmembrane region" description="Helical" evidence="1">
    <location>
        <begin position="360"/>
        <end position="379"/>
    </location>
</feature>
<dbReference type="PANTHER" id="PTHR38454">
    <property type="entry name" value="INTEGRAL MEMBRANE PROTEIN-RELATED"/>
    <property type="match status" value="1"/>
</dbReference>
<feature type="transmembrane region" description="Helical" evidence="1">
    <location>
        <begin position="229"/>
        <end position="252"/>
    </location>
</feature>
<dbReference type="RefSeq" id="WP_012531864.1">
    <property type="nucleotide sequence ID" value="NC_011146.1"/>
</dbReference>
<feature type="transmembrane region" description="Helical" evidence="1">
    <location>
        <begin position="487"/>
        <end position="508"/>
    </location>
</feature>
<evidence type="ECO:0000313" key="2">
    <source>
        <dbReference type="EMBL" id="ACH40431.1"/>
    </source>
</evidence>
<organism evidence="2 3">
    <name type="scientific">Citrifermentans bemidjiense (strain ATCC BAA-1014 / DSM 16622 / JCM 12645 / Bem)</name>
    <name type="common">Geobacter bemidjiensis</name>
    <dbReference type="NCBI Taxonomy" id="404380"/>
    <lineage>
        <taxon>Bacteria</taxon>
        <taxon>Pseudomonadati</taxon>
        <taxon>Thermodesulfobacteriota</taxon>
        <taxon>Desulfuromonadia</taxon>
        <taxon>Geobacterales</taxon>
        <taxon>Geobacteraceae</taxon>
        <taxon>Citrifermentans</taxon>
    </lineage>
</organism>
<dbReference type="eggNOG" id="COG5617">
    <property type="taxonomic scope" value="Bacteria"/>
</dbReference>
<keyword evidence="1" id="KW-0472">Membrane</keyword>
<sequence length="821" mass="90802">MTDRKKDLLILSGLLAVLLILFSKILFTSQIIRAPDIINEFYWGIKGFGSRAFLSLFKVDISSAGWNTLLNSGHTNEGGMASEQFLVIRNLIFWIFPAPASVAWYIVAQLFFGAAGTYCLCRLIGAGRPASFLAGLVFALAPENASLINAGHVMKIATISFAPWAFYFLEKGFKTRRLIFFLTTAVVLAFQFFHTHWQVAYYTCLAIGVYGIARSVFILREEKPAGKEVASLVGMNLVLLVFFLTTVAISLVPLANWSKETNRGVNSGANAVAGGGKTEAKGGLAREEAMSWSLPPEETAAFIIPGMFGYSRQEAGENPKDIDAYYWGRMNFTQTVSYMGLLPWLLLPLPLIFRRDRYTWLALSAVVVGIFFSMGKYTLFYNLLFDYFPGINRFRVPKMIMFIPVLGLGVLSALGLDLLLDPVVRGTRAFKRYILGIVLLPVVLLALLGTEIATGQFWVNTFIDILSQPTRYQPQSEQLVLERWNNLVAETAIAAGLAALFAAAFALYHRGKLAAKLVPLVLIALFLLDVGRVNSKFLFLVDEPHKATAVKPPEIAFLANQPKDYRTLPLGGDPMPYAASGIPVMFTSNAVQQRRWQEFLDSFDLLSTMPDILNVRYLVLSKDQYRKDQASMGNKYRPVFTTPDGGTVILENQNVLPKAWLAPVAVKATSTQESLAALQSPAFNPRLMAVVESEPPIPLAPPTAQVTTAPGQVRVLRYEGELIDLDASVAMNSLLVMGEKYYRGWRATVDGKVAEIYPVDHVLRGIYLTPGMHKVELVFDPTPFKVGKYLTLISFAVFAAFLGREVVLRRRQPIGAKGAES</sequence>
<keyword evidence="1" id="KW-1133">Transmembrane helix</keyword>
<dbReference type="InterPro" id="IPR018580">
    <property type="entry name" value="Uncharacterised_YfhO"/>
</dbReference>
<feature type="transmembrane region" description="Helical" evidence="1">
    <location>
        <begin position="119"/>
        <end position="141"/>
    </location>
</feature>
<dbReference type="Proteomes" id="UP000008825">
    <property type="component" value="Chromosome"/>
</dbReference>
<protein>
    <submittedName>
        <fullName evidence="2">Membrane protein, putative</fullName>
    </submittedName>
</protein>
<dbReference type="AlphaFoldDB" id="B5EBD9"/>
<feature type="transmembrane region" description="Helical" evidence="1">
    <location>
        <begin position="789"/>
        <end position="807"/>
    </location>
</feature>
<dbReference type="EMBL" id="CP001124">
    <property type="protein sequence ID" value="ACH40431.1"/>
    <property type="molecule type" value="Genomic_DNA"/>
</dbReference>
<name>B5EBD9_CITBB</name>
<gene>
    <name evidence="2" type="ordered locus">Gbem_3438</name>
</gene>
<reference evidence="2 3" key="1">
    <citation type="submission" date="2008-07" db="EMBL/GenBank/DDBJ databases">
        <title>Complete sequence of Geobacter bemidjiensis BEM.</title>
        <authorList>
            <consortium name="US DOE Joint Genome Institute"/>
            <person name="Lucas S."/>
            <person name="Copeland A."/>
            <person name="Lapidus A."/>
            <person name="Glavina del Rio T."/>
            <person name="Dalin E."/>
            <person name="Tice H."/>
            <person name="Bruce D."/>
            <person name="Goodwin L."/>
            <person name="Pitluck S."/>
            <person name="Kiss H."/>
            <person name="Brettin T."/>
            <person name="Detter J.C."/>
            <person name="Han C."/>
            <person name="Kuske C.R."/>
            <person name="Schmutz J."/>
            <person name="Larimer F."/>
            <person name="Land M."/>
            <person name="Hauser L."/>
            <person name="Kyrpides N."/>
            <person name="Lykidis A."/>
            <person name="Lovley D."/>
            <person name="Richardson P."/>
        </authorList>
    </citation>
    <scope>NUCLEOTIDE SEQUENCE [LARGE SCALE GENOMIC DNA]</scope>
    <source>
        <strain evidence="3">ATCC BAA-1014 / DSM 16622 / JCM 12645 / Bem</strain>
    </source>
</reference>
<dbReference type="KEGG" id="gbm:Gbem_3438"/>
<reference evidence="2 3" key="2">
    <citation type="journal article" date="2010" name="BMC Genomics">
        <title>The genome of Geobacter bemidjiensis, exemplar for the subsurface clade of Geobacter species that predominate in Fe(III)-reducing subsurface environments.</title>
        <authorList>
            <person name="Aklujkar M."/>
            <person name="Young N.D."/>
            <person name="Holmes D."/>
            <person name="Chavan M."/>
            <person name="Risso C."/>
            <person name="Kiss H.E."/>
            <person name="Han C.S."/>
            <person name="Land M.L."/>
            <person name="Lovley D.R."/>
        </authorList>
    </citation>
    <scope>NUCLEOTIDE SEQUENCE [LARGE SCALE GENOMIC DNA]</scope>
    <source>
        <strain evidence="3">ATCC BAA-1014 / DSM 16622 / JCM 12645 / Bem</strain>
    </source>
</reference>
<feature type="transmembrane region" description="Helical" evidence="1">
    <location>
        <begin position="91"/>
        <end position="112"/>
    </location>
</feature>
<keyword evidence="1" id="KW-0812">Transmembrane</keyword>
<feature type="transmembrane region" description="Helical" evidence="1">
    <location>
        <begin position="335"/>
        <end position="353"/>
    </location>
</feature>
<accession>B5EBD9</accession>
<feature type="transmembrane region" description="Helical" evidence="1">
    <location>
        <begin position="513"/>
        <end position="531"/>
    </location>
</feature>
<evidence type="ECO:0000256" key="1">
    <source>
        <dbReference type="SAM" id="Phobius"/>
    </source>
</evidence>
<dbReference type="STRING" id="404380.Gbem_3438"/>
<feature type="transmembrane region" description="Helical" evidence="1">
    <location>
        <begin position="147"/>
        <end position="169"/>
    </location>
</feature>
<feature type="transmembrane region" description="Helical" evidence="1">
    <location>
        <begin position="399"/>
        <end position="420"/>
    </location>
</feature>
<dbReference type="HOGENOM" id="CLU_008305_0_0_7"/>
<keyword evidence="3" id="KW-1185">Reference proteome</keyword>
<feature type="transmembrane region" description="Helical" evidence="1">
    <location>
        <begin position="199"/>
        <end position="217"/>
    </location>
</feature>
<feature type="transmembrane region" description="Helical" evidence="1">
    <location>
        <begin position="176"/>
        <end position="193"/>
    </location>
</feature>
<proteinExistence type="predicted"/>
<dbReference type="PANTHER" id="PTHR38454:SF1">
    <property type="entry name" value="INTEGRAL MEMBRANE PROTEIN"/>
    <property type="match status" value="1"/>
</dbReference>
<feature type="transmembrane region" description="Helical" evidence="1">
    <location>
        <begin position="432"/>
        <end position="450"/>
    </location>
</feature>
<evidence type="ECO:0000313" key="3">
    <source>
        <dbReference type="Proteomes" id="UP000008825"/>
    </source>
</evidence>
<dbReference type="OrthoDB" id="9772884at2"/>